<evidence type="ECO:0000313" key="2">
    <source>
        <dbReference type="EMBL" id="CCM05511.1"/>
    </source>
</evidence>
<dbReference type="GO" id="GO:0006355">
    <property type="term" value="P:regulation of DNA-templated transcription"/>
    <property type="evidence" value="ECO:0007669"/>
    <property type="project" value="TreeGrafter"/>
</dbReference>
<organism evidence="2 3">
    <name type="scientific">Fibroporia radiculosa</name>
    <dbReference type="NCBI Taxonomy" id="599839"/>
    <lineage>
        <taxon>Eukaryota</taxon>
        <taxon>Fungi</taxon>
        <taxon>Dikarya</taxon>
        <taxon>Basidiomycota</taxon>
        <taxon>Agaricomycotina</taxon>
        <taxon>Agaricomycetes</taxon>
        <taxon>Polyporales</taxon>
        <taxon>Fibroporiaceae</taxon>
        <taxon>Fibroporia</taxon>
    </lineage>
</organism>
<keyword evidence="3" id="KW-1185">Reference proteome</keyword>
<dbReference type="HOGENOM" id="CLU_044606_1_0_1"/>
<dbReference type="RefSeq" id="XP_012184794.1">
    <property type="nucleotide sequence ID" value="XM_012329404.1"/>
</dbReference>
<dbReference type="Gene3D" id="3.90.1140.10">
    <property type="entry name" value="Cyclic phosphodiesterase"/>
    <property type="match status" value="1"/>
</dbReference>
<dbReference type="InParanoid" id="J4IBZ3"/>
<dbReference type="GO" id="GO:0006307">
    <property type="term" value="P:DNA alkylation repair"/>
    <property type="evidence" value="ECO:0007669"/>
    <property type="project" value="InterPro"/>
</dbReference>
<evidence type="ECO:0000313" key="3">
    <source>
        <dbReference type="Proteomes" id="UP000006352"/>
    </source>
</evidence>
<dbReference type="GO" id="GO:0005634">
    <property type="term" value="C:nucleus"/>
    <property type="evidence" value="ECO:0007669"/>
    <property type="project" value="TreeGrafter"/>
</dbReference>
<dbReference type="STRING" id="599839.J4IBZ3"/>
<dbReference type="InterPro" id="IPR019510">
    <property type="entry name" value="AKAP7-like_phosphoesterase"/>
</dbReference>
<dbReference type="InterPro" id="IPR009210">
    <property type="entry name" value="ASCC1"/>
</dbReference>
<dbReference type="AlphaFoldDB" id="J4IBZ3"/>
<dbReference type="PANTHER" id="PTHR13360">
    <property type="entry name" value="ACTIVATING SIGNAL COINTEGRATOR 1 COMPLEX SUBUNIT 1"/>
    <property type="match status" value="1"/>
</dbReference>
<accession>J4IBZ3</accession>
<sequence>MISQGHHAALRDTMSRFTGALLAADPPIPGLDQSIVIPARRLHFTLGVMSLDIDGATTSNVQGTSLRTLGAALSLLQEIRPRVMEMLGKERLRVGLNCMDIMKPERHDLDRAHVMWVGPGQHGDEAARLKRVAEFVNKAFKERGLVVEENRPLKLHCTVLNTVYRKPRGKGRLPFSYSSVLASPALRTVISPRSISDPLGAAPGMSSLAGLKAGPARVDLGDWDIDEIQICEMGSWGPEGEYVCVGRCPLR</sequence>
<proteinExistence type="predicted"/>
<dbReference type="PANTHER" id="PTHR13360:SF1">
    <property type="entry name" value="ACTIVATING SIGNAL COINTEGRATOR 1 COMPLEX SUBUNIT 1"/>
    <property type="match status" value="1"/>
</dbReference>
<dbReference type="GeneID" id="24100422"/>
<reference evidence="2 3" key="1">
    <citation type="journal article" date="2012" name="Appl. Environ. Microbiol.">
        <title>Short-read sequencing for genomic analysis of the brown rot fungus Fibroporia radiculosa.</title>
        <authorList>
            <person name="Tang J.D."/>
            <person name="Perkins A.D."/>
            <person name="Sonstegard T.S."/>
            <person name="Schroeder S.G."/>
            <person name="Burgess S.C."/>
            <person name="Diehl S.V."/>
        </authorList>
    </citation>
    <scope>NUCLEOTIDE SEQUENCE [LARGE SCALE GENOMIC DNA]</scope>
    <source>
        <strain evidence="2 3">TFFH 294</strain>
    </source>
</reference>
<dbReference type="OrthoDB" id="277832at2759"/>
<gene>
    <name evidence="2" type="ORF">FIBRA_07734</name>
</gene>
<evidence type="ECO:0000259" key="1">
    <source>
        <dbReference type="Pfam" id="PF10469"/>
    </source>
</evidence>
<name>J4IBZ3_9APHY</name>
<dbReference type="EMBL" id="HE797194">
    <property type="protein sequence ID" value="CCM05511.1"/>
    <property type="molecule type" value="Genomic_DNA"/>
</dbReference>
<protein>
    <recommendedName>
        <fullName evidence="1">A-kinase anchor protein 7-like phosphoesterase domain-containing protein</fullName>
    </recommendedName>
</protein>
<dbReference type="Proteomes" id="UP000006352">
    <property type="component" value="Unassembled WGS sequence"/>
</dbReference>
<dbReference type="Pfam" id="PF10469">
    <property type="entry name" value="AKAP7_NLS"/>
    <property type="match status" value="1"/>
</dbReference>
<feature type="domain" description="A-kinase anchor protein 7-like phosphoesterase" evidence="1">
    <location>
        <begin position="11"/>
        <end position="250"/>
    </location>
</feature>